<accession>A0A976N2H8</accession>
<evidence type="ECO:0000256" key="2">
    <source>
        <dbReference type="ARBA" id="ARBA00009963"/>
    </source>
</evidence>
<dbReference type="Pfam" id="PF02305">
    <property type="entry name" value="Phage_F"/>
    <property type="match status" value="2"/>
</dbReference>
<dbReference type="InterPro" id="IPR037002">
    <property type="entry name" value="Microviridae_protein_F_sf"/>
</dbReference>
<comment type="similarity">
    <text evidence="2">Belongs to the microviridae F protein family.</text>
</comment>
<evidence type="ECO:0000256" key="5">
    <source>
        <dbReference type="ARBA" id="ARBA00022844"/>
    </source>
</evidence>
<reference evidence="6" key="1">
    <citation type="submission" date="2022-02" db="EMBL/GenBank/DDBJ databases">
        <title>Towards deciphering the DNA virus diversity associated with rodent species in the families Cricetidae and Heteromyidae.</title>
        <authorList>
            <person name="Lund M."/>
            <person name="Larsen B.B."/>
            <person name="Gryseels S."/>
            <person name="Kraberger S."/>
            <person name="Rowsey D.M."/>
            <person name="Steger L."/>
            <person name="Yule K.M."/>
            <person name="Upham N.S."/>
            <person name="Worobey M."/>
            <person name="Van Doorslaer K."/>
            <person name="Varsani A."/>
        </authorList>
    </citation>
    <scope>NUCLEOTIDE SEQUENCE</scope>
    <source>
        <strain evidence="6">UA08Rod_4411</strain>
    </source>
</reference>
<evidence type="ECO:0000313" key="6">
    <source>
        <dbReference type="EMBL" id="UPW41283.1"/>
    </source>
</evidence>
<dbReference type="EMBL" id="OM869570">
    <property type="protein sequence ID" value="UPW41283.1"/>
    <property type="molecule type" value="Genomic_DNA"/>
</dbReference>
<sequence length="758" mass="85287">MKNIFSQTKDYVKPPKRNVFDLSFSSNLTMNFGTLYPVFCKPVLPGDSFSIDPTFALRFLPTAFPVQTKINANLHFFYVRNRNLWDGWQKFIGNTDSTRVMPYIDASTSFFSTCSLADYLGVPTTLVGNYSRLQSDSIKDYMFVETPTSIPHPYSSINDWSIDIDYSELFGGNPLSSMLSRVYNPSTSSCTIISGRPIEGYISSPIVANVTDLSTFGNFSSTTKVIISKVVNGQSLPVVVIDLDASYVPDKLTFSLWLGPHTNYYFVDDLGVTPRNFDSLGEALSEINSRLNGSFTLSFYQNKNITSSGLSWMYQLNAGVSGTIDVSVSYGSVVRDLSAVQSDDNPFIASNSDSIRLNALPFRAYESIYNAFYRNEQNDPLILNGKPEYDKYVPNTDDGSDSYPYKLYRRNWELDFMTSAVQSPQQGIAPLVGVSSSGDFTFVHKDSNGNIGYFSAKANLSPDGESITSVSLSDKVELDGLPTTPYVAHIPDDVKRGTVYNLKQMALAGISINDFRNVNALQRWLETNIRRGYKYRDQIKSHFGVDIDFKTLDMPEFIGGISEPVFSSQVNQTTETETDPLGSYAGQLSLIAKSNHAIRHYCDEHGYIIGIMSIVPVPNYSQVLPKDYIKSNYLDYYYPEFGHIGMQPIDYREVCPLQAYAVDPSSLSDTFGYQRAWYDYIASLDEVHGLFRTNLRNFVLNRQFDTFPRLNKDFLQVDPNQLNDIFTVQDVSDKILGQIYFNVVAKRPIPKFSIPRLE</sequence>
<evidence type="ECO:0000256" key="1">
    <source>
        <dbReference type="ARBA" id="ARBA00004328"/>
    </source>
</evidence>
<comment type="subcellular location">
    <subcellularLocation>
        <location evidence="1">Virion</location>
    </subcellularLocation>
</comment>
<dbReference type="Gene3D" id="2.60.169.10">
    <property type="entry name" value="Microviridae F protein"/>
    <property type="match status" value="3"/>
</dbReference>
<evidence type="ECO:0000256" key="4">
    <source>
        <dbReference type="ARBA" id="ARBA00022561"/>
    </source>
</evidence>
<keyword evidence="3" id="KW-1140">T=1 icosahedral capsid protein</keyword>
<dbReference type="GO" id="GO:0005198">
    <property type="term" value="F:structural molecule activity"/>
    <property type="evidence" value="ECO:0007669"/>
    <property type="project" value="InterPro"/>
</dbReference>
<name>A0A976N2H8_9VIRU</name>
<evidence type="ECO:0000256" key="3">
    <source>
        <dbReference type="ARBA" id="ARBA00022431"/>
    </source>
</evidence>
<dbReference type="InterPro" id="IPR003514">
    <property type="entry name" value="Microviridae_protein_F"/>
</dbReference>
<keyword evidence="5" id="KW-0946">Virion</keyword>
<protein>
    <submittedName>
        <fullName evidence="6">Major capsid protein</fullName>
    </submittedName>
</protein>
<dbReference type="InterPro" id="IPR016184">
    <property type="entry name" value="Capsid/spike_ssDNA_virus"/>
</dbReference>
<organism evidence="6">
    <name type="scientific">Sigmofec virus UA08Rod_4411</name>
    <dbReference type="NCBI Taxonomy" id="2929401"/>
    <lineage>
        <taxon>Viruses</taxon>
        <taxon>Monodnaviria</taxon>
        <taxon>Sangervirae</taxon>
        <taxon>Phixviricota</taxon>
        <taxon>Malgrandaviricetes</taxon>
        <taxon>Petitvirales</taxon>
        <taxon>Microviridae</taxon>
    </lineage>
</organism>
<keyword evidence="4" id="KW-0167">Capsid protein</keyword>
<dbReference type="GO" id="GO:0039615">
    <property type="term" value="C:T=1 icosahedral viral capsid"/>
    <property type="evidence" value="ECO:0007669"/>
    <property type="project" value="UniProtKB-KW"/>
</dbReference>
<proteinExistence type="inferred from homology"/>
<dbReference type="SUPFAM" id="SSF88645">
    <property type="entry name" value="ssDNA viruses"/>
    <property type="match status" value="2"/>
</dbReference>